<gene>
    <name evidence="1" type="ORF">C802_03916</name>
</gene>
<dbReference type="Proteomes" id="UP000014200">
    <property type="component" value="Unassembled WGS sequence"/>
</dbReference>
<reference evidence="1 2" key="1">
    <citation type="submission" date="2013-04" db="EMBL/GenBank/DDBJ databases">
        <title>The Genome Sequence of Bacteroides massiliensis dnLKV3.</title>
        <authorList>
            <consortium name="The Broad Institute Genomics Platform"/>
            <consortium name="The Broad Institute Genome Sequencing Center for Infectious Disease"/>
            <person name="Earl A."/>
            <person name="Xavier R."/>
            <person name="Kuhn K."/>
            <person name="Stappenbeck T."/>
            <person name="Walker B."/>
            <person name="Young S."/>
            <person name="Zeng Q."/>
            <person name="Gargeya S."/>
            <person name="Fitzgerald M."/>
            <person name="Haas B."/>
            <person name="Abouelleil A."/>
            <person name="Allen A.W."/>
            <person name="Alvarado L."/>
            <person name="Arachchi H.M."/>
            <person name="Berlin A.M."/>
            <person name="Chapman S.B."/>
            <person name="Gainer-Dewar J."/>
            <person name="Goldberg J."/>
            <person name="Griggs A."/>
            <person name="Gujja S."/>
            <person name="Hansen M."/>
            <person name="Howarth C."/>
            <person name="Imamovic A."/>
            <person name="Ireland A."/>
            <person name="Larimer J."/>
            <person name="McCowan C."/>
            <person name="Murphy C."/>
            <person name="Pearson M."/>
            <person name="Poon T.W."/>
            <person name="Priest M."/>
            <person name="Roberts A."/>
            <person name="Saif S."/>
            <person name="Shea T."/>
            <person name="Sisk P."/>
            <person name="Sykes S."/>
            <person name="Wortman J."/>
            <person name="Nusbaum C."/>
            <person name="Birren B."/>
        </authorList>
    </citation>
    <scope>NUCLEOTIDE SEQUENCE [LARGE SCALE GENOMIC DNA]</scope>
    <source>
        <strain evidence="2">dnLKV3</strain>
    </source>
</reference>
<proteinExistence type="predicted"/>
<dbReference type="HOGENOM" id="CLU_1792978_0_0_10"/>
<name>R9HZF4_9BACT</name>
<accession>R9HZF4</accession>
<evidence type="ECO:0000313" key="1">
    <source>
        <dbReference type="EMBL" id="EOS09171.1"/>
    </source>
</evidence>
<organism evidence="1 2">
    <name type="scientific">Phocaeicola sartorii</name>
    <dbReference type="NCBI Taxonomy" id="671267"/>
    <lineage>
        <taxon>Bacteria</taxon>
        <taxon>Pseudomonadati</taxon>
        <taxon>Bacteroidota</taxon>
        <taxon>Bacteroidia</taxon>
        <taxon>Bacteroidales</taxon>
        <taxon>Bacteroidaceae</taxon>
        <taxon>Phocaeicola</taxon>
    </lineage>
</organism>
<comment type="caution">
    <text evidence="1">The sequence shown here is derived from an EMBL/GenBank/DDBJ whole genome shotgun (WGS) entry which is preliminary data.</text>
</comment>
<dbReference type="EMBL" id="ASSP01000024">
    <property type="protein sequence ID" value="EOS09171.1"/>
    <property type="molecule type" value="Genomic_DNA"/>
</dbReference>
<sequence>MNIIKFQNGSWCFDEYFDYLNKHLEEIPVEIRGFLTDYSRYSLSDSTTLHDSILLDVRSNLTKKGQCAIIKLEGPYSDRIFSFRFHGVSKIDFGKQNSLIKNIDLIAFQFEILKNDLFRMEFIFDSNSLKIEFNKLIISETKKVSASNKRINLP</sequence>
<dbReference type="AlphaFoldDB" id="R9HZF4"/>
<evidence type="ECO:0000313" key="2">
    <source>
        <dbReference type="Proteomes" id="UP000014200"/>
    </source>
</evidence>
<dbReference type="STRING" id="1235788.C802_03916"/>
<protein>
    <submittedName>
        <fullName evidence="1">Uncharacterized protein</fullName>
    </submittedName>
</protein>
<dbReference type="OrthoDB" id="9929434at2"/>
<keyword evidence="2" id="KW-1185">Reference proteome</keyword>
<dbReference type="RefSeq" id="WP_016278153.1">
    <property type="nucleotide sequence ID" value="NZ_JANKBR010000029.1"/>
</dbReference>